<protein>
    <submittedName>
        <fullName evidence="1">Uncharacterized protein</fullName>
    </submittedName>
</protein>
<dbReference type="Proteomes" id="UP001057375">
    <property type="component" value="Unassembled WGS sequence"/>
</dbReference>
<evidence type="ECO:0000313" key="2">
    <source>
        <dbReference type="Proteomes" id="UP001057375"/>
    </source>
</evidence>
<reference evidence="1" key="1">
    <citation type="submission" date="2022-03" db="EMBL/GenBank/DDBJ databases">
        <title>Draft genome sequence of Aduncisulcus paluster, a free-living microaerophilic Fornicata.</title>
        <authorList>
            <person name="Yuyama I."/>
            <person name="Kume K."/>
            <person name="Tamura T."/>
            <person name="Inagaki Y."/>
            <person name="Hashimoto T."/>
        </authorList>
    </citation>
    <scope>NUCLEOTIDE SEQUENCE</scope>
    <source>
        <strain evidence="1">NY0171</strain>
    </source>
</reference>
<proteinExistence type="predicted"/>
<organism evidence="1 2">
    <name type="scientific">Aduncisulcus paluster</name>
    <dbReference type="NCBI Taxonomy" id="2918883"/>
    <lineage>
        <taxon>Eukaryota</taxon>
        <taxon>Metamonada</taxon>
        <taxon>Carpediemonas-like organisms</taxon>
        <taxon>Aduncisulcus</taxon>
    </lineage>
</organism>
<dbReference type="EMBL" id="BQXS01011450">
    <property type="protein sequence ID" value="GKT37321.1"/>
    <property type="molecule type" value="Genomic_DNA"/>
</dbReference>
<sequence>MGHTLPIPENQTLLPHKSQAIVQPKATRIPLCRLLCYMQVPIGFLPATPPMRHHMSYSTKLQIHNDRNPAKRKEYRLSRSSKARYPDKIPVLGASAPTPTPILTESYRRRLRESVDHLCEKQLERASLGLHSLGSSQESPVKPQSIIRIVPNTSSSSLFSKTNHISKKGQRKKLHKKYLPSISPKKSPPPQKCKGFSMNVSDHKRSGEFLNGFNAKCLDLFGNAPSERWHKMRDCCCC</sequence>
<keyword evidence="2" id="KW-1185">Reference proteome</keyword>
<feature type="non-terminal residue" evidence="1">
    <location>
        <position position="238"/>
    </location>
</feature>
<comment type="caution">
    <text evidence="1">The sequence shown here is derived from an EMBL/GenBank/DDBJ whole genome shotgun (WGS) entry which is preliminary data.</text>
</comment>
<accession>A0ABQ5KZ49</accession>
<gene>
    <name evidence="1" type="ORF">ADUPG1_010129</name>
</gene>
<evidence type="ECO:0000313" key="1">
    <source>
        <dbReference type="EMBL" id="GKT37321.1"/>
    </source>
</evidence>
<name>A0ABQ5KZ49_9EUKA</name>